<keyword evidence="1" id="KW-0175">Coiled coil</keyword>
<name>M1XII3_STAAU</name>
<proteinExistence type="predicted"/>
<evidence type="ECO:0000313" key="2">
    <source>
        <dbReference type="EMBL" id="CCP89997.1"/>
    </source>
</evidence>
<evidence type="ECO:0000256" key="1">
    <source>
        <dbReference type="SAM" id="Coils"/>
    </source>
</evidence>
<dbReference type="EMBL" id="LK024544">
    <property type="protein sequence ID" value="CDR19485.1"/>
    <property type="molecule type" value="Genomic_DNA"/>
</dbReference>
<organism evidence="2">
    <name type="scientific">Staphylococcus aureus</name>
    <dbReference type="NCBI Taxonomy" id="1280"/>
    <lineage>
        <taxon>Bacteria</taxon>
        <taxon>Bacillati</taxon>
        <taxon>Bacillota</taxon>
        <taxon>Bacilli</taxon>
        <taxon>Bacillales</taxon>
        <taxon>Staphylococcaceae</taxon>
        <taxon>Staphylococcus</taxon>
    </lineage>
</organism>
<reference evidence="2" key="1">
    <citation type="submission" date="2012-12" db="EMBL/GenBank/DDBJ databases">
        <authorList>
            <person name="Hill-Cawthorne G."/>
        </authorList>
    </citation>
    <scope>NUCLEOTIDE SEQUENCE</scope>
    <source>
        <strain evidence="2">CMFT540</strain>
    </source>
</reference>
<evidence type="ECO:0000313" key="3">
    <source>
        <dbReference type="EMBL" id="CDR19485.1"/>
    </source>
</evidence>
<accession>A0A068W925</accession>
<reference evidence="2" key="2">
    <citation type="journal article" date="2014" name="PLoS ONE">
        <title>Recombinations in Staphylococcal Cassette Chromosome mec Elements Compromise the Molecular Detection of Methicillin Resistance in Staphylococcus aureus.</title>
        <authorList>
            <person name="Hill-Cawthorne G.A."/>
            <person name="Hudson L.O."/>
            <person name="El Ghany M.F."/>
            <person name="Piepenburg O."/>
            <person name="Nair M."/>
            <person name="Dodgson A."/>
            <person name="Forrest M.S."/>
            <person name="Clark T.G."/>
            <person name="Pain A."/>
        </authorList>
    </citation>
    <scope>NUCLEOTIDE SEQUENCE</scope>
    <source>
        <strain evidence="2">CMFT540</strain>
    </source>
</reference>
<feature type="coiled-coil region" evidence="1">
    <location>
        <begin position="22"/>
        <end position="49"/>
    </location>
</feature>
<dbReference type="EMBL" id="HF569116">
    <property type="protein sequence ID" value="CCP89997.1"/>
    <property type="molecule type" value="Genomic_DNA"/>
</dbReference>
<protein>
    <submittedName>
        <fullName evidence="2">Uncharacterized protein</fullName>
    </submittedName>
</protein>
<reference evidence="3" key="3">
    <citation type="submission" date="2014-04" db="EMBL/GenBank/DDBJ databases">
        <authorList>
            <person name="Harrison E."/>
        </authorList>
    </citation>
    <scope>NUCLEOTIDE SEQUENCE</scope>
    <source>
        <strain evidence="3">ZTA09/03698-9ST</strain>
    </source>
</reference>
<accession>M1XII3</accession>
<reference evidence="3" key="4">
    <citation type="submission" date="2014-06" db="EMBL/GenBank/DDBJ databases">
        <title>Detection of mecC-MRSA isolates in river water: a potential role for water in the environmental dissemination.</title>
        <authorList>
            <person name="Porrero M.C."/>
            <person name="Harrison E.M."/>
            <person name="Fernandez-Garayzabal J.F."/>
            <person name="Paterson G.K."/>
            <person name="Diez-Guerrir A."/>
            <person name="Holmes M.A."/>
            <person name="Dominguez L."/>
        </authorList>
    </citation>
    <scope>NUCLEOTIDE SEQUENCE</scope>
    <source>
        <strain evidence="3">ZTA09/03698-9ST</strain>
    </source>
</reference>
<sequence>MSDLMNSNWGRELQSIIGNMNTKDVKEVMDQASKSYEELESNHNNRNKENYPLNLNDIIKLEVERIYYTHHTDNENIPKKWEDHDLFVSTKTNFSANFKKFCLALGIDSENFKIGKSYAFKSENKSVIHDILLNNSEYIHFLKNGVNKKDLEYTNKINENLFYFIKTEITDFVDYETAMTNYYLYFLVNSNIEVGIKSKIIDILTAPDVNNSQKLDLMDYYLDELAELSDEVNSKLATYQSYNYNDYLKQEHRVQIDANLANYLTNKETQASAPKDLIIRLLNQSELVESPVYTKENRNKLISELKKALNYHLTKNINDKNNLDDSEYFYITSK</sequence>
<dbReference type="AlphaFoldDB" id="M1XII3"/>